<keyword evidence="10" id="KW-1185">Reference proteome</keyword>
<keyword evidence="3" id="KW-1003">Cell membrane</keyword>
<protein>
    <submittedName>
        <fullName evidence="9">Glutathione transport system permease protein GsiC</fullName>
    </submittedName>
</protein>
<feature type="transmembrane region" description="Helical" evidence="7">
    <location>
        <begin position="281"/>
        <end position="304"/>
    </location>
</feature>
<feature type="domain" description="ABC transmembrane type-1" evidence="8">
    <location>
        <begin position="103"/>
        <end position="304"/>
    </location>
</feature>
<evidence type="ECO:0000256" key="7">
    <source>
        <dbReference type="RuleBase" id="RU363032"/>
    </source>
</evidence>
<evidence type="ECO:0000313" key="9">
    <source>
        <dbReference type="EMBL" id="MQY28729.1"/>
    </source>
</evidence>
<comment type="caution">
    <text evidence="9">The sequence shown here is derived from an EMBL/GenBank/DDBJ whole genome shotgun (WGS) entry which is preliminary data.</text>
</comment>
<dbReference type="AlphaFoldDB" id="A0A7K0DSJ3"/>
<evidence type="ECO:0000256" key="6">
    <source>
        <dbReference type="ARBA" id="ARBA00023136"/>
    </source>
</evidence>
<comment type="subcellular location">
    <subcellularLocation>
        <location evidence="1 7">Cell membrane</location>
        <topology evidence="1 7">Multi-pass membrane protein</topology>
    </subcellularLocation>
</comment>
<organism evidence="9 10">
    <name type="scientific">Nocardia aurantia</name>
    <dbReference type="NCBI Taxonomy" id="2585199"/>
    <lineage>
        <taxon>Bacteria</taxon>
        <taxon>Bacillati</taxon>
        <taxon>Actinomycetota</taxon>
        <taxon>Actinomycetes</taxon>
        <taxon>Mycobacteriales</taxon>
        <taxon>Nocardiaceae</taxon>
        <taxon>Nocardia</taxon>
    </lineage>
</organism>
<dbReference type="InterPro" id="IPR000515">
    <property type="entry name" value="MetI-like"/>
</dbReference>
<dbReference type="PANTHER" id="PTHR43163:SF6">
    <property type="entry name" value="DIPEPTIDE TRANSPORT SYSTEM PERMEASE PROTEIN DPPB-RELATED"/>
    <property type="match status" value="1"/>
</dbReference>
<dbReference type="Pfam" id="PF00528">
    <property type="entry name" value="BPD_transp_1"/>
    <property type="match status" value="1"/>
</dbReference>
<name>A0A7K0DSJ3_9NOCA</name>
<dbReference type="GO" id="GO:0005886">
    <property type="term" value="C:plasma membrane"/>
    <property type="evidence" value="ECO:0007669"/>
    <property type="project" value="UniProtKB-SubCell"/>
</dbReference>
<dbReference type="RefSeq" id="WP_319943310.1">
    <property type="nucleotide sequence ID" value="NZ_WEGI01000009.1"/>
</dbReference>
<sequence length="320" mass="33786">MTLLRYIAGRVAQAAVVLWAAFTVTFVVLYLLPSDPVSIQLSAAGIEPDSLTGPQLSAAKAKYGLDRPLLEQYWTSLTGALHGDFGLSIAKGVPVGHLIGARIGGTLVLSAFAGLLAVLLGTGLAYLAAFVRIRWLHLLLDRVPALGVAIPGFLVGLVLIQYFSFDLGWLPSSGSGGWKYLVLPVITMALPTAAQLAQVLGRSFEQTLTEQYIVTARAKGLSRGAVQLRHAFRNAALPALTILGLLVGVTVTSSIVVENVFNRNGIGRLAQDAVLAKDVPVVQAIVVIAAGGFVLVNLIVDLLYPLLDPRITHIAKAEVS</sequence>
<feature type="transmembrane region" description="Helical" evidence="7">
    <location>
        <begin position="107"/>
        <end position="131"/>
    </location>
</feature>
<dbReference type="Gene3D" id="1.10.3720.10">
    <property type="entry name" value="MetI-like"/>
    <property type="match status" value="1"/>
</dbReference>
<keyword evidence="6 7" id="KW-0472">Membrane</keyword>
<dbReference type="InterPro" id="IPR035906">
    <property type="entry name" value="MetI-like_sf"/>
</dbReference>
<dbReference type="InterPro" id="IPR045621">
    <property type="entry name" value="BPD_transp_1_N"/>
</dbReference>
<keyword evidence="5 7" id="KW-1133">Transmembrane helix</keyword>
<gene>
    <name evidence="9" type="primary">gsiC_4</name>
    <name evidence="9" type="ORF">NRB56_43130</name>
</gene>
<dbReference type="Pfam" id="PF19300">
    <property type="entry name" value="BPD_transp_1_N"/>
    <property type="match status" value="1"/>
</dbReference>
<feature type="transmembrane region" description="Helical" evidence="7">
    <location>
        <begin position="12"/>
        <end position="32"/>
    </location>
</feature>
<evidence type="ECO:0000256" key="5">
    <source>
        <dbReference type="ARBA" id="ARBA00022989"/>
    </source>
</evidence>
<dbReference type="GO" id="GO:0055085">
    <property type="term" value="P:transmembrane transport"/>
    <property type="evidence" value="ECO:0007669"/>
    <property type="project" value="InterPro"/>
</dbReference>
<feature type="transmembrane region" description="Helical" evidence="7">
    <location>
        <begin position="237"/>
        <end position="261"/>
    </location>
</feature>
<dbReference type="PROSITE" id="PS50928">
    <property type="entry name" value="ABC_TM1"/>
    <property type="match status" value="1"/>
</dbReference>
<evidence type="ECO:0000256" key="1">
    <source>
        <dbReference type="ARBA" id="ARBA00004651"/>
    </source>
</evidence>
<evidence type="ECO:0000256" key="4">
    <source>
        <dbReference type="ARBA" id="ARBA00022692"/>
    </source>
</evidence>
<dbReference type="SUPFAM" id="SSF161098">
    <property type="entry name" value="MetI-like"/>
    <property type="match status" value="1"/>
</dbReference>
<feature type="transmembrane region" description="Helical" evidence="7">
    <location>
        <begin position="143"/>
        <end position="165"/>
    </location>
</feature>
<dbReference type="EMBL" id="WEGI01000009">
    <property type="protein sequence ID" value="MQY28729.1"/>
    <property type="molecule type" value="Genomic_DNA"/>
</dbReference>
<proteinExistence type="inferred from homology"/>
<evidence type="ECO:0000313" key="10">
    <source>
        <dbReference type="Proteomes" id="UP000431401"/>
    </source>
</evidence>
<dbReference type="PANTHER" id="PTHR43163">
    <property type="entry name" value="DIPEPTIDE TRANSPORT SYSTEM PERMEASE PROTEIN DPPB-RELATED"/>
    <property type="match status" value="1"/>
</dbReference>
<evidence type="ECO:0000256" key="3">
    <source>
        <dbReference type="ARBA" id="ARBA00022475"/>
    </source>
</evidence>
<accession>A0A7K0DSJ3</accession>
<evidence type="ECO:0000256" key="2">
    <source>
        <dbReference type="ARBA" id="ARBA00022448"/>
    </source>
</evidence>
<feature type="transmembrane region" description="Helical" evidence="7">
    <location>
        <begin position="177"/>
        <end position="197"/>
    </location>
</feature>
<reference evidence="9 10" key="1">
    <citation type="submission" date="2019-10" db="EMBL/GenBank/DDBJ databases">
        <title>Nocardia macrotermitis sp. nov. and Nocardia aurantia sp. nov., isolated from the gut of fungus growing-termite Macrotermes natalensis.</title>
        <authorList>
            <person name="Benndorf R."/>
            <person name="Schwitalla J."/>
            <person name="Martin K."/>
            <person name="De Beer W."/>
            <person name="Kaster A.-K."/>
            <person name="Vollmers J."/>
            <person name="Poulsen M."/>
            <person name="Beemelmanns C."/>
        </authorList>
    </citation>
    <scope>NUCLEOTIDE SEQUENCE [LARGE SCALE GENOMIC DNA]</scope>
    <source>
        <strain evidence="9 10">RB56</strain>
    </source>
</reference>
<keyword evidence="2 7" id="KW-0813">Transport</keyword>
<dbReference type="CDD" id="cd06261">
    <property type="entry name" value="TM_PBP2"/>
    <property type="match status" value="1"/>
</dbReference>
<dbReference type="Proteomes" id="UP000431401">
    <property type="component" value="Unassembled WGS sequence"/>
</dbReference>
<evidence type="ECO:0000259" key="8">
    <source>
        <dbReference type="PROSITE" id="PS50928"/>
    </source>
</evidence>
<keyword evidence="4 7" id="KW-0812">Transmembrane</keyword>
<comment type="similarity">
    <text evidence="7">Belongs to the binding-protein-dependent transport system permease family.</text>
</comment>